<dbReference type="AlphaFoldDB" id="A0A0G0K6N7"/>
<dbReference type="EMBL" id="LBTI01000058">
    <property type="protein sequence ID" value="KKQ36296.1"/>
    <property type="molecule type" value="Genomic_DNA"/>
</dbReference>
<organism evidence="1 2">
    <name type="scientific">Candidatus Woesebacteria bacterium GW2011_GWA1_37_7</name>
    <dbReference type="NCBI Taxonomy" id="1618545"/>
    <lineage>
        <taxon>Bacteria</taxon>
        <taxon>Candidatus Woeseibacteriota</taxon>
    </lineage>
</organism>
<proteinExistence type="predicted"/>
<reference evidence="1 2" key="1">
    <citation type="journal article" date="2015" name="Nature">
        <title>rRNA introns, odd ribosomes, and small enigmatic genomes across a large radiation of phyla.</title>
        <authorList>
            <person name="Brown C.T."/>
            <person name="Hug L.A."/>
            <person name="Thomas B.C."/>
            <person name="Sharon I."/>
            <person name="Castelle C.J."/>
            <person name="Singh A."/>
            <person name="Wilkins M.J."/>
            <person name="Williams K.H."/>
            <person name="Banfield J.F."/>
        </authorList>
    </citation>
    <scope>NUCLEOTIDE SEQUENCE [LARGE SCALE GENOMIC DNA]</scope>
</reference>
<evidence type="ECO:0000313" key="1">
    <source>
        <dbReference type="EMBL" id="KKQ36296.1"/>
    </source>
</evidence>
<gene>
    <name evidence="1" type="ORF">US53_C0058G0008</name>
</gene>
<sequence length="202" mass="21973">MNPPIFITGAVVTEKGTVIENVTKNVEVDAPAYLRVKKGGDILSGSEIQVVYHTGEAPCVNPIQSAFDIRKGNTIEVRGIATTDDTISTCESKDYYIKILGATDSPQPQGAKISTEQECKSLRGQWRWDNCVLPASDVGKKCRNDSECQAACIAELTSQEKKLLSEGPEKYSFEKIGHCSEFVFGCYARVNNGKVDGILCAD</sequence>
<evidence type="ECO:0000313" key="2">
    <source>
        <dbReference type="Proteomes" id="UP000034591"/>
    </source>
</evidence>
<comment type="caution">
    <text evidence="1">The sequence shown here is derived from an EMBL/GenBank/DDBJ whole genome shotgun (WGS) entry which is preliminary data.</text>
</comment>
<accession>A0A0G0K6N7</accession>
<name>A0A0G0K6N7_9BACT</name>
<protein>
    <submittedName>
        <fullName evidence="1">Uncharacterized protein</fullName>
    </submittedName>
</protein>
<dbReference type="Proteomes" id="UP000034591">
    <property type="component" value="Unassembled WGS sequence"/>
</dbReference>